<comment type="caution">
    <text evidence="1">The sequence shown here is derived from an EMBL/GenBank/DDBJ whole genome shotgun (WGS) entry which is preliminary data.</text>
</comment>
<proteinExistence type="predicted"/>
<reference evidence="1 2" key="1">
    <citation type="journal article" date="2015" name="Nature">
        <title>rRNA introns, odd ribosomes, and small enigmatic genomes across a large radiation of phyla.</title>
        <authorList>
            <person name="Brown C.T."/>
            <person name="Hug L.A."/>
            <person name="Thomas B.C."/>
            <person name="Sharon I."/>
            <person name="Castelle C.J."/>
            <person name="Singh A."/>
            <person name="Wilkins M.J."/>
            <person name="Williams K.H."/>
            <person name="Banfield J.F."/>
        </authorList>
    </citation>
    <scope>NUCLEOTIDE SEQUENCE [LARGE SCALE GENOMIC DNA]</scope>
</reference>
<dbReference type="Proteomes" id="UP000034854">
    <property type="component" value="Unassembled WGS sequence"/>
</dbReference>
<sequence>MSYKPGNIILPLLLVLTIAGFFLVKAAVNRTFTEAQAEVEAGVQDRLDPFSSKYSLSRQMGTIDTWITFTNQRLNYKITHPRYWNKLESREYPGTEDLYEAALASNVKLSVIVQQNFTEAKEAEKIKTIEGTFVFFENATDSKAAYIKKNKLYYIIRLQENDYFGSETEFRGTFFNVLKRFEFLD</sequence>
<evidence type="ECO:0000313" key="2">
    <source>
        <dbReference type="Proteomes" id="UP000034854"/>
    </source>
</evidence>
<dbReference type="AlphaFoldDB" id="A0A0G0UKA3"/>
<gene>
    <name evidence="1" type="ORF">UU34_C0002G0073</name>
</gene>
<protein>
    <submittedName>
        <fullName evidence="1">Uncharacterized protein</fullName>
    </submittedName>
</protein>
<name>A0A0G0UKA3_9BACT</name>
<evidence type="ECO:0000313" key="1">
    <source>
        <dbReference type="EMBL" id="KKR87956.1"/>
    </source>
</evidence>
<accession>A0A0G0UKA3</accession>
<dbReference type="EMBL" id="LCAG01000002">
    <property type="protein sequence ID" value="KKR87956.1"/>
    <property type="molecule type" value="Genomic_DNA"/>
</dbReference>
<organism evidence="1 2">
    <name type="scientific">Candidatus Curtissbacteria bacterium GW2011_GWA1_41_11</name>
    <dbReference type="NCBI Taxonomy" id="1618409"/>
    <lineage>
        <taxon>Bacteria</taxon>
        <taxon>Candidatus Curtissiibacteriota</taxon>
    </lineage>
</organism>